<accession>A0A8T7LZD8</accession>
<evidence type="ECO:0000259" key="8">
    <source>
        <dbReference type="PROSITE" id="PS50850"/>
    </source>
</evidence>
<evidence type="ECO:0000256" key="1">
    <source>
        <dbReference type="ARBA" id="ARBA00004651"/>
    </source>
</evidence>
<dbReference type="RefSeq" id="WP_341469426.1">
    <property type="nucleotide sequence ID" value="NZ_CP128399.1"/>
</dbReference>
<dbReference type="InterPro" id="IPR036259">
    <property type="entry name" value="MFS_trans_sf"/>
</dbReference>
<keyword evidence="5 7" id="KW-1133">Transmembrane helix</keyword>
<feature type="transmembrane region" description="Helical" evidence="7">
    <location>
        <begin position="60"/>
        <end position="80"/>
    </location>
</feature>
<dbReference type="AlphaFoldDB" id="A0A8T7LZD8"/>
<dbReference type="PANTHER" id="PTHR23513">
    <property type="entry name" value="INTEGRAL MEMBRANE EFFLUX PROTEIN-RELATED"/>
    <property type="match status" value="1"/>
</dbReference>
<evidence type="ECO:0000256" key="5">
    <source>
        <dbReference type="ARBA" id="ARBA00022989"/>
    </source>
</evidence>
<feature type="domain" description="Major facilitator superfamily (MFS) profile" evidence="8">
    <location>
        <begin position="59"/>
        <end position="448"/>
    </location>
</feature>
<keyword evidence="6 7" id="KW-0472">Membrane</keyword>
<dbReference type="Proteomes" id="UP000521676">
    <property type="component" value="Unassembled WGS sequence"/>
</dbReference>
<dbReference type="Gene3D" id="1.20.1250.20">
    <property type="entry name" value="MFS general substrate transporter like domains"/>
    <property type="match status" value="1"/>
</dbReference>
<reference evidence="10" key="2">
    <citation type="journal article" date="2024" name="Nature">
        <title>Anoxygenic phototroph of the Chloroflexota uses a type I reaction centre.</title>
        <authorList>
            <person name="Tsuji J.M."/>
            <person name="Shaw N.A."/>
            <person name="Nagashima S."/>
            <person name="Venkiteswaran J.J."/>
            <person name="Schiff S.L."/>
            <person name="Watanabe T."/>
            <person name="Fukui M."/>
            <person name="Hanada S."/>
            <person name="Tank M."/>
            <person name="Neufeld J.D."/>
        </authorList>
    </citation>
    <scope>NUCLEOTIDE SEQUENCE</scope>
    <source>
        <strain evidence="10">L227-S17</strain>
    </source>
</reference>
<reference evidence="9 11" key="1">
    <citation type="submission" date="2020-06" db="EMBL/GenBank/DDBJ databases">
        <title>Anoxygenic phototrophic Chloroflexota member uses a Type I reaction center.</title>
        <authorList>
            <person name="Tsuji J.M."/>
            <person name="Shaw N.A."/>
            <person name="Nagashima S."/>
            <person name="Venkiteswaran J."/>
            <person name="Schiff S.L."/>
            <person name="Hanada S."/>
            <person name="Tank M."/>
            <person name="Neufeld J.D."/>
        </authorList>
    </citation>
    <scope>NUCLEOTIDE SEQUENCE [LARGE SCALE GENOMIC DNA]</scope>
    <source>
        <strain evidence="9">L227-S17</strain>
    </source>
</reference>
<evidence type="ECO:0000256" key="7">
    <source>
        <dbReference type="SAM" id="Phobius"/>
    </source>
</evidence>
<dbReference type="InterPro" id="IPR010290">
    <property type="entry name" value="TM_effector"/>
</dbReference>
<evidence type="ECO:0000256" key="2">
    <source>
        <dbReference type="ARBA" id="ARBA00022448"/>
    </source>
</evidence>
<feature type="transmembrane region" description="Helical" evidence="7">
    <location>
        <begin position="424"/>
        <end position="444"/>
    </location>
</feature>
<sequence length="454" mass="48771">MPTKTTQAGKLDSPYPNPTLKLEEAGNTPLAPDSNQFKKLLKAVPAYFARGAAALHHRNYRLFFFGQLVSLIGTWMQNLAQGWLVLKITNDPLALGLVTALQFLPVMFLTLFGGIIADRLPKRRTLLFTQTSAMSLAFILATLVSFNIVQLWEIYVLATMLGLVNAVDMPVRQSFVSEMVGKEELMNAVALNSSIFNAARVVGPAVAGLLIGWIGIAPAFWLNGFSFVAVLTGLFLMRDAELFGGIGKKPTGKIFVHLKEGLGYTLHTPAVNIIMILVGIVGLLGVNFNVWIPVLANNYLKVGAEGYGILMSGIGVGALGRALTLAMAGKKPKHMTLVKGACFFSLFGFGVAISPFFWVSVALMVGLGASMSNVMASANTLVQMITPDNLRGRVMSVYMLVFAGTTPIGGLLAGWLASVGGTPFSMGICMVLSFMSVPIAWILMNRNRESLESL</sequence>
<gene>
    <name evidence="9" type="ORF">HXX08_07265</name>
    <name evidence="10" type="ORF">OZ401_000799</name>
</gene>
<feature type="transmembrane region" description="Helical" evidence="7">
    <location>
        <begin position="397"/>
        <end position="418"/>
    </location>
</feature>
<dbReference type="Pfam" id="PF05977">
    <property type="entry name" value="MFS_3"/>
    <property type="match status" value="1"/>
</dbReference>
<dbReference type="Proteomes" id="UP001431572">
    <property type="component" value="Chromosome 1"/>
</dbReference>
<evidence type="ECO:0000313" key="10">
    <source>
        <dbReference type="EMBL" id="WJW67532.1"/>
    </source>
</evidence>
<dbReference type="GO" id="GO:0005886">
    <property type="term" value="C:plasma membrane"/>
    <property type="evidence" value="ECO:0007669"/>
    <property type="project" value="UniProtKB-SubCell"/>
</dbReference>
<evidence type="ECO:0000256" key="4">
    <source>
        <dbReference type="ARBA" id="ARBA00022692"/>
    </source>
</evidence>
<evidence type="ECO:0000313" key="11">
    <source>
        <dbReference type="Proteomes" id="UP000521676"/>
    </source>
</evidence>
<feature type="transmembrane region" description="Helical" evidence="7">
    <location>
        <begin position="92"/>
        <end position="115"/>
    </location>
</feature>
<name>A0A8T7LZD8_9CHLR</name>
<dbReference type="SUPFAM" id="SSF103473">
    <property type="entry name" value="MFS general substrate transporter"/>
    <property type="match status" value="1"/>
</dbReference>
<dbReference type="InterPro" id="IPR020846">
    <property type="entry name" value="MFS_dom"/>
</dbReference>
<keyword evidence="12" id="KW-1185">Reference proteome</keyword>
<feature type="transmembrane region" description="Helical" evidence="7">
    <location>
        <begin position="220"/>
        <end position="240"/>
    </location>
</feature>
<dbReference type="EMBL" id="CP128399">
    <property type="protein sequence ID" value="WJW67532.1"/>
    <property type="molecule type" value="Genomic_DNA"/>
</dbReference>
<evidence type="ECO:0000256" key="3">
    <source>
        <dbReference type="ARBA" id="ARBA00022475"/>
    </source>
</evidence>
<feature type="transmembrane region" description="Helical" evidence="7">
    <location>
        <begin position="261"/>
        <end position="286"/>
    </location>
</feature>
<keyword evidence="3" id="KW-1003">Cell membrane</keyword>
<organism evidence="9 11">
    <name type="scientific">Candidatus Chlorohelix allophototropha</name>
    <dbReference type="NCBI Taxonomy" id="3003348"/>
    <lineage>
        <taxon>Bacteria</taxon>
        <taxon>Bacillati</taxon>
        <taxon>Chloroflexota</taxon>
        <taxon>Chloroflexia</taxon>
        <taxon>Candidatus Chloroheliales</taxon>
        <taxon>Candidatus Chloroheliaceae</taxon>
        <taxon>Candidatus Chlorohelix</taxon>
    </lineage>
</organism>
<keyword evidence="4 7" id="KW-0812">Transmembrane</keyword>
<feature type="transmembrane region" description="Helical" evidence="7">
    <location>
        <begin position="306"/>
        <end position="328"/>
    </location>
</feature>
<proteinExistence type="predicted"/>
<keyword evidence="2" id="KW-0813">Transport</keyword>
<evidence type="ECO:0000313" key="9">
    <source>
        <dbReference type="EMBL" id="NWJ45662.1"/>
    </source>
</evidence>
<comment type="subcellular location">
    <subcellularLocation>
        <location evidence="1">Cell membrane</location>
        <topology evidence="1">Multi-pass membrane protein</topology>
    </subcellularLocation>
</comment>
<evidence type="ECO:0000256" key="6">
    <source>
        <dbReference type="ARBA" id="ARBA00023136"/>
    </source>
</evidence>
<feature type="transmembrane region" description="Helical" evidence="7">
    <location>
        <begin position="364"/>
        <end position="385"/>
    </location>
</feature>
<dbReference type="PROSITE" id="PS50850">
    <property type="entry name" value="MFS"/>
    <property type="match status" value="1"/>
</dbReference>
<protein>
    <submittedName>
        <fullName evidence="9">MFS transporter</fullName>
    </submittedName>
</protein>
<dbReference type="GO" id="GO:0022857">
    <property type="term" value="F:transmembrane transporter activity"/>
    <property type="evidence" value="ECO:0007669"/>
    <property type="project" value="InterPro"/>
</dbReference>
<evidence type="ECO:0000313" key="12">
    <source>
        <dbReference type="Proteomes" id="UP001431572"/>
    </source>
</evidence>
<dbReference type="CDD" id="cd06173">
    <property type="entry name" value="MFS_MefA_like"/>
    <property type="match status" value="1"/>
</dbReference>
<dbReference type="PANTHER" id="PTHR23513:SF11">
    <property type="entry name" value="STAPHYLOFERRIN A TRANSPORTER"/>
    <property type="match status" value="1"/>
</dbReference>
<dbReference type="EMBL" id="JACATZ010000001">
    <property type="protein sequence ID" value="NWJ45662.1"/>
    <property type="molecule type" value="Genomic_DNA"/>
</dbReference>
<feature type="transmembrane region" description="Helical" evidence="7">
    <location>
        <begin position="340"/>
        <end position="358"/>
    </location>
</feature>
<feature type="transmembrane region" description="Helical" evidence="7">
    <location>
        <begin position="127"/>
        <end position="148"/>
    </location>
</feature>